<evidence type="ECO:0000256" key="6">
    <source>
        <dbReference type="ARBA" id="ARBA00022824"/>
    </source>
</evidence>
<dbReference type="OrthoDB" id="448649at2759"/>
<keyword evidence="4" id="KW-0813">Transport</keyword>
<dbReference type="EMBL" id="CAKXYY010000018">
    <property type="protein sequence ID" value="CAH2354682.1"/>
    <property type="molecule type" value="Genomic_DNA"/>
</dbReference>
<dbReference type="InterPro" id="IPR031884">
    <property type="entry name" value="Sil1_fungi"/>
</dbReference>
<dbReference type="Proteomes" id="UP000837801">
    <property type="component" value="Unassembled WGS sequence"/>
</dbReference>
<keyword evidence="12" id="KW-1185">Reference proteome</keyword>
<evidence type="ECO:0000256" key="5">
    <source>
        <dbReference type="ARBA" id="ARBA00022729"/>
    </source>
</evidence>
<dbReference type="InterPro" id="IPR011989">
    <property type="entry name" value="ARM-like"/>
</dbReference>
<evidence type="ECO:0000256" key="8">
    <source>
        <dbReference type="ARBA" id="ARBA00023010"/>
    </source>
</evidence>
<feature type="compositionally biased region" description="Acidic residues" evidence="9">
    <location>
        <begin position="117"/>
        <end position="128"/>
    </location>
</feature>
<protein>
    <recommendedName>
        <fullName evidence="3">Nucleotide exchange factor SIL1</fullName>
    </recommendedName>
</protein>
<evidence type="ECO:0000256" key="10">
    <source>
        <dbReference type="SAM" id="SignalP"/>
    </source>
</evidence>
<comment type="subunit">
    <text evidence="2">Interacts with KAR2.</text>
</comment>
<organism evidence="11 12">
    <name type="scientific">[Candida] railenensis</name>
    <dbReference type="NCBI Taxonomy" id="45579"/>
    <lineage>
        <taxon>Eukaryota</taxon>
        <taxon>Fungi</taxon>
        <taxon>Dikarya</taxon>
        <taxon>Ascomycota</taxon>
        <taxon>Saccharomycotina</taxon>
        <taxon>Pichiomycetes</taxon>
        <taxon>Debaryomycetaceae</taxon>
        <taxon>Kurtzmaniella</taxon>
    </lineage>
</organism>
<sequence>MTYKGCAGTSSRCGATSAHSPFCIEFMKLTIALLLASLTAAQIVDINSELVCSSSDPTDCYPKIFVPTDQWQEIREGQDIPPGLHVRLNIDTLKKEAKILEEEPDSQVENSLVVQEQPEEQEQDSATEVEQEILDKIKEFKQQQNNMQEQYAKSRVTSGDVKEYAAAVEEIDFLSTDSDLTRVSEALDTLEDLSHDIEFGCKLTQSPQIFQNLLHLDKKLGGIKVENLQDKAYRIMAGALRNNPEAVDNFLSKQSGSFVDELFNELSASNSDILQKRILGVIQALAQNDHFAAKYFGHSSSSGLDQLVAIFPTLGAESKTRLVNILQDINLLTPESSSSNSKRAVEDSANPEKQYSDFLQQQLVDGKHGSESQFRLYFSKLSEIHKENKQLKPSKEFLSWLAEEAETRAKSSGDKKRDIANYTDEDEAFDRGMLEARHLVFGNPNAMRKAVADEL</sequence>
<dbReference type="GO" id="GO:0005783">
    <property type="term" value="C:endoplasmic reticulum"/>
    <property type="evidence" value="ECO:0007669"/>
    <property type="project" value="InterPro"/>
</dbReference>
<proteinExistence type="inferred from homology"/>
<feature type="signal peptide" evidence="10">
    <location>
        <begin position="1"/>
        <end position="41"/>
    </location>
</feature>
<evidence type="ECO:0000313" key="11">
    <source>
        <dbReference type="EMBL" id="CAH2354682.1"/>
    </source>
</evidence>
<dbReference type="GO" id="GO:0000774">
    <property type="term" value="F:adenyl-nucleotide exchange factor activity"/>
    <property type="evidence" value="ECO:0007669"/>
    <property type="project" value="InterPro"/>
</dbReference>
<keyword evidence="6" id="KW-0256">Endoplasmic reticulum</keyword>
<dbReference type="GO" id="GO:0015031">
    <property type="term" value="P:protein transport"/>
    <property type="evidence" value="ECO:0007669"/>
    <property type="project" value="UniProtKB-KW"/>
</dbReference>
<comment type="caution">
    <text evidence="11">The sequence shown here is derived from an EMBL/GenBank/DDBJ whole genome shotgun (WGS) entry which is preliminary data.</text>
</comment>
<gene>
    <name evidence="11" type="ORF">CLIB1423_18S01288</name>
</gene>
<evidence type="ECO:0000256" key="1">
    <source>
        <dbReference type="ARBA" id="ARBA00010588"/>
    </source>
</evidence>
<evidence type="ECO:0000256" key="9">
    <source>
        <dbReference type="SAM" id="MobiDB-lite"/>
    </source>
</evidence>
<evidence type="ECO:0000256" key="3">
    <source>
        <dbReference type="ARBA" id="ARBA00015352"/>
    </source>
</evidence>
<reference evidence="11" key="1">
    <citation type="submission" date="2022-03" db="EMBL/GenBank/DDBJ databases">
        <authorList>
            <person name="Legras J.-L."/>
            <person name="Devillers H."/>
            <person name="Grondin C."/>
        </authorList>
    </citation>
    <scope>NUCLEOTIDE SEQUENCE</scope>
    <source>
        <strain evidence="11">CLIB 1423</strain>
    </source>
</reference>
<feature type="region of interest" description="Disordered" evidence="9">
    <location>
        <begin position="102"/>
        <end position="128"/>
    </location>
</feature>
<feature type="chain" id="PRO_5040384515" description="Nucleotide exchange factor SIL1" evidence="10">
    <location>
        <begin position="42"/>
        <end position="455"/>
    </location>
</feature>
<dbReference type="Gene3D" id="1.25.10.10">
    <property type="entry name" value="Leucine-rich Repeat Variant"/>
    <property type="match status" value="1"/>
</dbReference>
<evidence type="ECO:0000256" key="4">
    <source>
        <dbReference type="ARBA" id="ARBA00022448"/>
    </source>
</evidence>
<evidence type="ECO:0000256" key="7">
    <source>
        <dbReference type="ARBA" id="ARBA00022927"/>
    </source>
</evidence>
<keyword evidence="5 10" id="KW-0732">Signal</keyword>
<dbReference type="AlphaFoldDB" id="A0A9P0QSG2"/>
<accession>A0A9P0QSG2</accession>
<keyword evidence="8" id="KW-0811">Translocation</keyword>
<comment type="similarity">
    <text evidence="1">Belongs to the SIL1 family.</text>
</comment>
<evidence type="ECO:0000313" key="12">
    <source>
        <dbReference type="Proteomes" id="UP000837801"/>
    </source>
</evidence>
<keyword evidence="7" id="KW-0653">Protein transport</keyword>
<dbReference type="Pfam" id="PF16782">
    <property type="entry name" value="SIL1"/>
    <property type="match status" value="1"/>
</dbReference>
<evidence type="ECO:0000256" key="2">
    <source>
        <dbReference type="ARBA" id="ARBA00011799"/>
    </source>
</evidence>
<name>A0A9P0QSG2_9ASCO</name>